<name>A0AAV4LVI6_BABCB</name>
<accession>A0AAV4LVI6</accession>
<proteinExistence type="predicted"/>
<reference evidence="2 3" key="1">
    <citation type="submission" date="2021-06" db="EMBL/GenBank/DDBJ databases">
        <title>Genome sequence of Babesia caballi.</title>
        <authorList>
            <person name="Yamagishi J."/>
            <person name="Kidaka T."/>
            <person name="Ochi A."/>
        </authorList>
    </citation>
    <scope>NUCLEOTIDE SEQUENCE [LARGE SCALE GENOMIC DNA]</scope>
    <source>
        <strain evidence="2">USDA-D6B2</strain>
    </source>
</reference>
<evidence type="ECO:0000256" key="1">
    <source>
        <dbReference type="SAM" id="MobiDB-lite"/>
    </source>
</evidence>
<organism evidence="2 3">
    <name type="scientific">Babesia caballi</name>
    <dbReference type="NCBI Taxonomy" id="5871"/>
    <lineage>
        <taxon>Eukaryota</taxon>
        <taxon>Sar</taxon>
        <taxon>Alveolata</taxon>
        <taxon>Apicomplexa</taxon>
        <taxon>Aconoidasida</taxon>
        <taxon>Piroplasmida</taxon>
        <taxon>Babesiidae</taxon>
        <taxon>Babesia</taxon>
    </lineage>
</organism>
<evidence type="ECO:0000313" key="3">
    <source>
        <dbReference type="Proteomes" id="UP001497744"/>
    </source>
</evidence>
<dbReference type="EMBL" id="BPLF01000002">
    <property type="protein sequence ID" value="GIX63783.1"/>
    <property type="molecule type" value="Genomic_DNA"/>
</dbReference>
<comment type="caution">
    <text evidence="2">The sequence shown here is derived from an EMBL/GenBank/DDBJ whole genome shotgun (WGS) entry which is preliminary data.</text>
</comment>
<feature type="region of interest" description="Disordered" evidence="1">
    <location>
        <begin position="36"/>
        <end position="83"/>
    </location>
</feature>
<sequence>MDFAETTRCRKTTERLWADEKAVLVRARRHAPENLLGQENVDEARLEGAAGGGKHDQAARTSELRETSNESLLVGVGNVLQHL</sequence>
<dbReference type="GeneID" id="94195264"/>
<protein>
    <submittedName>
        <fullName evidence="2">Uncharacterized protein</fullName>
    </submittedName>
</protein>
<dbReference type="Proteomes" id="UP001497744">
    <property type="component" value="Unassembled WGS sequence"/>
</dbReference>
<dbReference type="AlphaFoldDB" id="A0AAV4LVI6"/>
<gene>
    <name evidence="2" type="ORF">BcabD6B2_32180</name>
</gene>
<evidence type="ECO:0000313" key="2">
    <source>
        <dbReference type="EMBL" id="GIX63783.1"/>
    </source>
</evidence>
<feature type="compositionally biased region" description="Basic and acidic residues" evidence="1">
    <location>
        <begin position="53"/>
        <end position="68"/>
    </location>
</feature>
<keyword evidence="3" id="KW-1185">Reference proteome</keyword>
<dbReference type="RefSeq" id="XP_067715852.1">
    <property type="nucleotide sequence ID" value="XM_067859751.1"/>
</dbReference>